<gene>
    <name evidence="3" type="ORF">EJB05_52592</name>
    <name evidence="2" type="ORF">EJB05_55631</name>
</gene>
<dbReference type="EMBL" id="RWGY01000774">
    <property type="protein sequence ID" value="TVT99002.1"/>
    <property type="molecule type" value="Genomic_DNA"/>
</dbReference>
<feature type="compositionally biased region" description="Polar residues" evidence="1">
    <location>
        <begin position="123"/>
        <end position="139"/>
    </location>
</feature>
<dbReference type="AlphaFoldDB" id="A0A5J9SJ53"/>
<dbReference type="EMBL" id="RWGY01000366">
    <property type="protein sequence ID" value="TVU01943.1"/>
    <property type="molecule type" value="Genomic_DNA"/>
</dbReference>
<comment type="caution">
    <text evidence="2">The sequence shown here is derived from an EMBL/GenBank/DDBJ whole genome shotgun (WGS) entry which is preliminary data.</text>
</comment>
<dbReference type="Gramene" id="TVU01943">
    <property type="protein sequence ID" value="TVU01943"/>
    <property type="gene ID" value="EJB05_52592"/>
</dbReference>
<feature type="compositionally biased region" description="Polar residues" evidence="1">
    <location>
        <begin position="145"/>
        <end position="180"/>
    </location>
</feature>
<organism evidence="2 4">
    <name type="scientific">Eragrostis curvula</name>
    <name type="common">weeping love grass</name>
    <dbReference type="NCBI Taxonomy" id="38414"/>
    <lineage>
        <taxon>Eukaryota</taxon>
        <taxon>Viridiplantae</taxon>
        <taxon>Streptophyta</taxon>
        <taxon>Embryophyta</taxon>
        <taxon>Tracheophyta</taxon>
        <taxon>Spermatophyta</taxon>
        <taxon>Magnoliopsida</taxon>
        <taxon>Liliopsida</taxon>
        <taxon>Poales</taxon>
        <taxon>Poaceae</taxon>
        <taxon>PACMAD clade</taxon>
        <taxon>Chloridoideae</taxon>
        <taxon>Eragrostideae</taxon>
        <taxon>Eragrostidinae</taxon>
        <taxon>Eragrostis</taxon>
    </lineage>
</organism>
<reference evidence="2 4" key="1">
    <citation type="journal article" date="2019" name="Sci. Rep.">
        <title>A high-quality genome of Eragrostis curvula grass provides insights into Poaceae evolution and supports new strategies to enhance forage quality.</title>
        <authorList>
            <person name="Carballo J."/>
            <person name="Santos B.A.C.M."/>
            <person name="Zappacosta D."/>
            <person name="Garbus I."/>
            <person name="Selva J.P."/>
            <person name="Gallo C.A."/>
            <person name="Diaz A."/>
            <person name="Albertini E."/>
            <person name="Caccamo M."/>
            <person name="Echenique V."/>
        </authorList>
    </citation>
    <scope>NUCLEOTIDE SEQUENCE [LARGE SCALE GENOMIC DNA]</scope>
    <source>
        <strain evidence="4">cv. Victoria</strain>
        <tissue evidence="2">Leaf</tissue>
    </source>
</reference>
<evidence type="ECO:0000313" key="2">
    <source>
        <dbReference type="EMBL" id="TVT99002.1"/>
    </source>
</evidence>
<feature type="compositionally biased region" description="Polar residues" evidence="1">
    <location>
        <begin position="90"/>
        <end position="102"/>
    </location>
</feature>
<evidence type="ECO:0000313" key="4">
    <source>
        <dbReference type="Proteomes" id="UP000324897"/>
    </source>
</evidence>
<accession>A0A5J9SJ53</accession>
<protein>
    <recommendedName>
        <fullName evidence="5">Holocarboxylase synthetase</fullName>
    </recommendedName>
</protein>
<dbReference type="PIRSF" id="PIRSF009193">
    <property type="entry name" value="UCP009193"/>
    <property type="match status" value="1"/>
</dbReference>
<dbReference type="PANTHER" id="PTHR33675:SF8">
    <property type="entry name" value="HOLOCARBOXYLASE SYNTHETASE"/>
    <property type="match status" value="1"/>
</dbReference>
<feature type="region of interest" description="Disordered" evidence="1">
    <location>
        <begin position="90"/>
        <end position="198"/>
    </location>
</feature>
<sequence>MGRKRKTDAAPRLDEADRTLYSTFCSAANSLSQLYSQSIAQQKQSFHAGEVHALEKLHQWILRKYEQESRLTVADIMAHIQHEMDYGSNDANVSTRAQQNPQGAGPFGNLNSQVTAGAFAPRSVNSEQSKSTIFSNALSSPVRRSLQSYQPTQGQGTANGGRNTNETNSGAQNGDTNSGGSSDTTMDMVSDSPANEYY</sequence>
<evidence type="ECO:0008006" key="5">
    <source>
        <dbReference type="Google" id="ProtNLM"/>
    </source>
</evidence>
<feature type="compositionally biased region" description="Low complexity" evidence="1">
    <location>
        <begin position="181"/>
        <end position="192"/>
    </location>
</feature>
<name>A0A5J9SJ53_9POAL</name>
<dbReference type="Gramene" id="TVT99002">
    <property type="protein sequence ID" value="TVT99002"/>
    <property type="gene ID" value="EJB05_55631"/>
</dbReference>
<dbReference type="PANTHER" id="PTHR33675">
    <property type="entry name" value="NUCLEAR RECEPTOR FAMILY 2 GROUP C PROTEIN"/>
    <property type="match status" value="1"/>
</dbReference>
<evidence type="ECO:0000256" key="1">
    <source>
        <dbReference type="SAM" id="MobiDB-lite"/>
    </source>
</evidence>
<dbReference type="Proteomes" id="UP000324897">
    <property type="component" value="Unassembled WGS sequence"/>
</dbReference>
<proteinExistence type="predicted"/>
<evidence type="ECO:0000313" key="3">
    <source>
        <dbReference type="EMBL" id="TVU01943.1"/>
    </source>
</evidence>
<dbReference type="OrthoDB" id="755598at2759"/>
<keyword evidence="4" id="KW-1185">Reference proteome</keyword>
<dbReference type="InterPro" id="IPR016549">
    <property type="entry name" value="UCP009193"/>
</dbReference>